<dbReference type="Proteomes" id="UP000828941">
    <property type="component" value="Chromosome 10"/>
</dbReference>
<protein>
    <submittedName>
        <fullName evidence="1">Uncharacterized protein</fullName>
    </submittedName>
</protein>
<keyword evidence="2" id="KW-1185">Reference proteome</keyword>
<name>A0ACB9LZH9_BAUVA</name>
<evidence type="ECO:0000313" key="1">
    <source>
        <dbReference type="EMBL" id="KAI4316624.1"/>
    </source>
</evidence>
<organism evidence="1 2">
    <name type="scientific">Bauhinia variegata</name>
    <name type="common">Purple orchid tree</name>
    <name type="synonym">Phanera variegata</name>
    <dbReference type="NCBI Taxonomy" id="167791"/>
    <lineage>
        <taxon>Eukaryota</taxon>
        <taxon>Viridiplantae</taxon>
        <taxon>Streptophyta</taxon>
        <taxon>Embryophyta</taxon>
        <taxon>Tracheophyta</taxon>
        <taxon>Spermatophyta</taxon>
        <taxon>Magnoliopsida</taxon>
        <taxon>eudicotyledons</taxon>
        <taxon>Gunneridae</taxon>
        <taxon>Pentapetalae</taxon>
        <taxon>rosids</taxon>
        <taxon>fabids</taxon>
        <taxon>Fabales</taxon>
        <taxon>Fabaceae</taxon>
        <taxon>Cercidoideae</taxon>
        <taxon>Cercideae</taxon>
        <taxon>Bauhiniinae</taxon>
        <taxon>Bauhinia</taxon>
    </lineage>
</organism>
<reference evidence="1 2" key="1">
    <citation type="journal article" date="2022" name="DNA Res.">
        <title>Chromosomal-level genome assembly of the orchid tree Bauhinia variegata (Leguminosae; Cercidoideae) supports the allotetraploid origin hypothesis of Bauhinia.</title>
        <authorList>
            <person name="Zhong Y."/>
            <person name="Chen Y."/>
            <person name="Zheng D."/>
            <person name="Pang J."/>
            <person name="Liu Y."/>
            <person name="Luo S."/>
            <person name="Meng S."/>
            <person name="Qian L."/>
            <person name="Wei D."/>
            <person name="Dai S."/>
            <person name="Zhou R."/>
        </authorList>
    </citation>
    <scope>NUCLEOTIDE SEQUENCE [LARGE SCALE GENOMIC DNA]</scope>
    <source>
        <strain evidence="1">BV-YZ2020</strain>
    </source>
</reference>
<gene>
    <name evidence="1" type="ORF">L6164_024588</name>
</gene>
<sequence>MLEEDVVSSNSLWITIPSTSSLLLTDDELIAICNLAVGNAGSTVRLTQANMQKGCGWLVECSNVDAAVSVLKSLRGCPGVFFQIEFGVYYLPFMIIHFPSSSCHPGNQNSAPFSIKPENHSLELVSLRVQSENHGSTSGVLGTPLFQLNWNFSSCREMSDAGARKLDGYDKNVPVDPHQGVNIPTRIL</sequence>
<evidence type="ECO:0000313" key="2">
    <source>
        <dbReference type="Proteomes" id="UP000828941"/>
    </source>
</evidence>
<proteinExistence type="predicted"/>
<comment type="caution">
    <text evidence="1">The sequence shown here is derived from an EMBL/GenBank/DDBJ whole genome shotgun (WGS) entry which is preliminary data.</text>
</comment>
<accession>A0ACB9LZH9</accession>
<dbReference type="EMBL" id="CM039435">
    <property type="protein sequence ID" value="KAI4316624.1"/>
    <property type="molecule type" value="Genomic_DNA"/>
</dbReference>